<evidence type="ECO:0000313" key="5">
    <source>
        <dbReference type="EMBL" id="KOB66725.1"/>
    </source>
</evidence>
<feature type="non-terminal residue" evidence="5">
    <location>
        <position position="144"/>
    </location>
</feature>
<organism evidence="5 6">
    <name type="scientific">Operophtera brumata</name>
    <name type="common">Winter moth</name>
    <name type="synonym">Phalaena brumata</name>
    <dbReference type="NCBI Taxonomy" id="104452"/>
    <lineage>
        <taxon>Eukaryota</taxon>
        <taxon>Metazoa</taxon>
        <taxon>Ecdysozoa</taxon>
        <taxon>Arthropoda</taxon>
        <taxon>Hexapoda</taxon>
        <taxon>Insecta</taxon>
        <taxon>Pterygota</taxon>
        <taxon>Neoptera</taxon>
        <taxon>Endopterygota</taxon>
        <taxon>Lepidoptera</taxon>
        <taxon>Glossata</taxon>
        <taxon>Ditrysia</taxon>
        <taxon>Geometroidea</taxon>
        <taxon>Geometridae</taxon>
        <taxon>Larentiinae</taxon>
        <taxon>Operophtera</taxon>
    </lineage>
</organism>
<protein>
    <submittedName>
        <fullName evidence="5">LYR motif-containing protein 7</fullName>
    </submittedName>
</protein>
<dbReference type="CDD" id="cd20267">
    <property type="entry name" value="Complex1_LYR_LYRM7"/>
    <property type="match status" value="1"/>
</dbReference>
<name>A0A0L7KUE2_OPEBR</name>
<keyword evidence="4" id="KW-0143">Chaperone</keyword>
<comment type="caution">
    <text evidence="5">The sequence shown here is derived from an EMBL/GenBank/DDBJ whole genome shotgun (WGS) entry which is preliminary data.</text>
</comment>
<dbReference type="AlphaFoldDB" id="A0A0L7KUE2"/>
<evidence type="ECO:0000313" key="6">
    <source>
        <dbReference type="Proteomes" id="UP000037510"/>
    </source>
</evidence>
<evidence type="ECO:0000256" key="1">
    <source>
        <dbReference type="ARBA" id="ARBA00004305"/>
    </source>
</evidence>
<comment type="subcellular location">
    <subcellularLocation>
        <location evidence="1">Mitochondrion matrix</location>
    </subcellularLocation>
</comment>
<dbReference type="PANTHER" id="PTHR46749:SF1">
    <property type="entry name" value="COMPLEX III ASSEMBLY FACTOR LYRM7"/>
    <property type="match status" value="1"/>
</dbReference>
<evidence type="ECO:0000256" key="2">
    <source>
        <dbReference type="ARBA" id="ARBA00009508"/>
    </source>
</evidence>
<accession>A0A0L7KUE2</accession>
<dbReference type="EMBL" id="JTDY01005703">
    <property type="protein sequence ID" value="KOB66725.1"/>
    <property type="molecule type" value="Genomic_DNA"/>
</dbReference>
<proteinExistence type="inferred from homology"/>
<keyword evidence="3" id="KW-0496">Mitochondrion</keyword>
<gene>
    <name evidence="5" type="ORF">OBRU01_13864</name>
</gene>
<reference evidence="5 6" key="1">
    <citation type="journal article" date="2015" name="Genome Biol. Evol.">
        <title>The genome of winter moth (Operophtera brumata) provides a genomic perspective on sexual dimorphism and phenology.</title>
        <authorList>
            <person name="Derks M.F."/>
            <person name="Smit S."/>
            <person name="Salis L."/>
            <person name="Schijlen E."/>
            <person name="Bossers A."/>
            <person name="Mateman C."/>
            <person name="Pijl A.S."/>
            <person name="de Ridder D."/>
            <person name="Groenen M.A."/>
            <person name="Visser M.E."/>
            <person name="Megens H.J."/>
        </authorList>
    </citation>
    <scope>NUCLEOTIDE SEQUENCE [LARGE SCALE GENOMIC DNA]</scope>
    <source>
        <strain evidence="5">WM2013NL</strain>
        <tissue evidence="5">Head and thorax</tissue>
    </source>
</reference>
<dbReference type="GO" id="GO:0005759">
    <property type="term" value="C:mitochondrial matrix"/>
    <property type="evidence" value="ECO:0007669"/>
    <property type="project" value="UniProtKB-SubCell"/>
</dbReference>
<dbReference type="GO" id="GO:0044183">
    <property type="term" value="F:protein folding chaperone"/>
    <property type="evidence" value="ECO:0007669"/>
    <property type="project" value="TreeGrafter"/>
</dbReference>
<evidence type="ECO:0000256" key="3">
    <source>
        <dbReference type="ARBA" id="ARBA00023128"/>
    </source>
</evidence>
<dbReference type="Proteomes" id="UP000037510">
    <property type="component" value="Unassembled WGS sequence"/>
</dbReference>
<comment type="similarity">
    <text evidence="2">Belongs to the complex I LYR family.</text>
</comment>
<evidence type="ECO:0000256" key="4">
    <source>
        <dbReference type="ARBA" id="ARBA00023186"/>
    </source>
</evidence>
<dbReference type="GO" id="GO:0034551">
    <property type="term" value="P:mitochondrial respiratory chain complex III assembly"/>
    <property type="evidence" value="ECO:0007669"/>
    <property type="project" value="InterPro"/>
</dbReference>
<keyword evidence="6" id="KW-1185">Reference proteome</keyword>
<dbReference type="InterPro" id="IPR045298">
    <property type="entry name" value="Complex1_LYR_LYRM7"/>
</dbReference>
<dbReference type="InterPro" id="IPR050435">
    <property type="entry name" value="MZM1/LYRM7"/>
</dbReference>
<dbReference type="PANTHER" id="PTHR46749">
    <property type="entry name" value="COMPLEX III ASSEMBLY FACTOR LYRM7"/>
    <property type="match status" value="1"/>
</dbReference>
<sequence length="144" mass="16550">MRITIRGPEPSWNPLYKEPSKPTQMWFPPIARTWDGTNVLLVVVDRFLRSIPPSANHSNFHFMHTTFYLMKYHLNTTTTTDGVRVGYGKSKHASASVLRSFKNLHRTSFKVFAGDLKALTAARHKINQEYSKNKDVKDEESIKA</sequence>